<organism evidence="3 4">
    <name type="scientific">Chlorobium ferrooxidans DSM 13031</name>
    <dbReference type="NCBI Taxonomy" id="377431"/>
    <lineage>
        <taxon>Bacteria</taxon>
        <taxon>Pseudomonadati</taxon>
        <taxon>Chlorobiota</taxon>
        <taxon>Chlorobiia</taxon>
        <taxon>Chlorobiales</taxon>
        <taxon>Chlorobiaceae</taxon>
        <taxon>Chlorobium/Pelodictyon group</taxon>
        <taxon>Chlorobium</taxon>
    </lineage>
</organism>
<evidence type="ECO:0000256" key="1">
    <source>
        <dbReference type="ARBA" id="ARBA00023172"/>
    </source>
</evidence>
<proteinExistence type="predicted"/>
<dbReference type="GO" id="GO:0003677">
    <property type="term" value="F:DNA binding"/>
    <property type="evidence" value="ECO:0007669"/>
    <property type="project" value="InterPro"/>
</dbReference>
<keyword evidence="1" id="KW-0233">DNA recombination</keyword>
<sequence>MIAKQYFAIISVIYCCDVSKHAGCHTFRHSYATHLLEAGYDIRTIQELMGHKDVSTTMIYTHVLNKGGHGVKSPVDMFIVGLDGSV</sequence>
<dbReference type="InterPro" id="IPR050090">
    <property type="entry name" value="Tyrosine_recombinase_XerCD"/>
</dbReference>
<dbReference type="Gene3D" id="1.10.443.10">
    <property type="entry name" value="Intergrase catalytic core"/>
    <property type="match status" value="1"/>
</dbReference>
<evidence type="ECO:0000259" key="2">
    <source>
        <dbReference type="PROSITE" id="PS51898"/>
    </source>
</evidence>
<dbReference type="EMBL" id="AASE01000006">
    <property type="protein sequence ID" value="EAT59264.1"/>
    <property type="molecule type" value="Genomic_DNA"/>
</dbReference>
<dbReference type="InterPro" id="IPR002104">
    <property type="entry name" value="Integrase_catalytic"/>
</dbReference>
<gene>
    <name evidence="3" type="ORF">CferDRAFT_1271</name>
</gene>
<dbReference type="GO" id="GO:0015074">
    <property type="term" value="P:DNA integration"/>
    <property type="evidence" value="ECO:0007669"/>
    <property type="project" value="InterPro"/>
</dbReference>
<keyword evidence="4" id="KW-1185">Reference proteome</keyword>
<dbReference type="SUPFAM" id="SSF56349">
    <property type="entry name" value="DNA breaking-rejoining enzymes"/>
    <property type="match status" value="1"/>
</dbReference>
<feature type="domain" description="Tyr recombinase" evidence="2">
    <location>
        <begin position="1"/>
        <end position="73"/>
    </location>
</feature>
<dbReference type="Pfam" id="PF00589">
    <property type="entry name" value="Phage_integrase"/>
    <property type="match status" value="1"/>
</dbReference>
<comment type="caution">
    <text evidence="3">The sequence shown here is derived from an EMBL/GenBank/DDBJ whole genome shotgun (WGS) entry which is preliminary data.</text>
</comment>
<dbReference type="PANTHER" id="PTHR30349">
    <property type="entry name" value="PHAGE INTEGRASE-RELATED"/>
    <property type="match status" value="1"/>
</dbReference>
<name>Q0YSC8_9CHLB</name>
<dbReference type="AlphaFoldDB" id="Q0YSC8"/>
<evidence type="ECO:0000313" key="4">
    <source>
        <dbReference type="Proteomes" id="UP000004162"/>
    </source>
</evidence>
<dbReference type="PANTHER" id="PTHR30349:SF64">
    <property type="entry name" value="PROPHAGE INTEGRASE INTD-RELATED"/>
    <property type="match status" value="1"/>
</dbReference>
<protein>
    <submittedName>
        <fullName evidence="3">Site-specific recombinase XerD-like</fullName>
    </submittedName>
</protein>
<dbReference type="Proteomes" id="UP000004162">
    <property type="component" value="Unassembled WGS sequence"/>
</dbReference>
<evidence type="ECO:0000313" key="3">
    <source>
        <dbReference type="EMBL" id="EAT59264.1"/>
    </source>
</evidence>
<dbReference type="GO" id="GO:0006310">
    <property type="term" value="P:DNA recombination"/>
    <property type="evidence" value="ECO:0007669"/>
    <property type="project" value="UniProtKB-KW"/>
</dbReference>
<dbReference type="InterPro" id="IPR013762">
    <property type="entry name" value="Integrase-like_cat_sf"/>
</dbReference>
<reference evidence="3 4" key="1">
    <citation type="submission" date="2006-07" db="EMBL/GenBank/DDBJ databases">
        <title>Annotation of the draft genome assembly of Chlorobium ferroxidans DSM 13031.</title>
        <authorList>
            <consortium name="US DOE Joint Genome Institute (JGI-ORNL)"/>
            <person name="Larimer F."/>
            <person name="Land M."/>
            <person name="Hauser L."/>
        </authorList>
    </citation>
    <scope>NUCLEOTIDE SEQUENCE [LARGE SCALE GENOMIC DNA]</scope>
    <source>
        <strain evidence="3 4">DSM 13031</strain>
    </source>
</reference>
<dbReference type="InterPro" id="IPR011010">
    <property type="entry name" value="DNA_brk_join_enz"/>
</dbReference>
<accession>Q0YSC8</accession>
<dbReference type="PROSITE" id="PS51898">
    <property type="entry name" value="TYR_RECOMBINASE"/>
    <property type="match status" value="1"/>
</dbReference>
<reference evidence="3 4" key="2">
    <citation type="submission" date="2006-07" db="EMBL/GenBank/DDBJ databases">
        <title>Sequencing of the draft genome and assembly of Chlorobium ferroxidans DSM 13031.</title>
        <authorList>
            <consortium name="US DOE Joint Genome Institute (JGI-PGF)"/>
            <person name="Copeland A."/>
            <person name="Lucas S."/>
            <person name="Lapidus A."/>
            <person name="Barry K."/>
            <person name="Glavina del Rio T."/>
            <person name="Dalin E."/>
            <person name="Tice H."/>
            <person name="Bruce D."/>
            <person name="Pitluck S."/>
            <person name="Richardson P."/>
        </authorList>
    </citation>
    <scope>NUCLEOTIDE SEQUENCE [LARGE SCALE GENOMIC DNA]</scope>
    <source>
        <strain evidence="3 4">DSM 13031</strain>
    </source>
</reference>